<dbReference type="AlphaFoldDB" id="A0A238LAH1"/>
<keyword evidence="1" id="KW-0472">Membrane</keyword>
<feature type="transmembrane region" description="Helical" evidence="1">
    <location>
        <begin position="27"/>
        <end position="48"/>
    </location>
</feature>
<name>A0A238LAH1_9RHOB</name>
<dbReference type="EMBL" id="FXZK01000001">
    <property type="protein sequence ID" value="SMY05956.1"/>
    <property type="molecule type" value="Genomic_DNA"/>
</dbReference>
<gene>
    <name evidence="2" type="ORF">LOM8899_00077</name>
</gene>
<keyword evidence="1" id="KW-1133">Transmembrane helix</keyword>
<accession>A0A238LAH1</accession>
<evidence type="ECO:0000313" key="2">
    <source>
        <dbReference type="EMBL" id="SMY05956.1"/>
    </source>
</evidence>
<evidence type="ECO:0000313" key="3">
    <source>
        <dbReference type="Proteomes" id="UP000201613"/>
    </source>
</evidence>
<sequence length="91" mass="9514">MKKDDDDFASSMAFLGRGVLRTLKRDVITTVAGAALGAILGLLAAVVLSYPLQSLVKIGALLGAFIGLASRSVTSKLFEYDEPGSDKDKAP</sequence>
<evidence type="ECO:0000256" key="1">
    <source>
        <dbReference type="SAM" id="Phobius"/>
    </source>
</evidence>
<keyword evidence="3" id="KW-1185">Reference proteome</keyword>
<dbReference type="OrthoDB" id="9984353at2"/>
<dbReference type="RefSeq" id="WP_093990189.1">
    <property type="nucleotide sequence ID" value="NZ_FXZK01000001.1"/>
</dbReference>
<reference evidence="2 3" key="1">
    <citation type="submission" date="2017-05" db="EMBL/GenBank/DDBJ databases">
        <authorList>
            <person name="Song R."/>
            <person name="Chenine A.L."/>
            <person name="Ruprecht R.M."/>
        </authorList>
    </citation>
    <scope>NUCLEOTIDE SEQUENCE [LARGE SCALE GENOMIC DNA]</scope>
    <source>
        <strain evidence="2 3">CECT 8899</strain>
    </source>
</reference>
<organism evidence="2 3">
    <name type="scientific">Flavimaricola marinus</name>
    <dbReference type="NCBI Taxonomy" id="1819565"/>
    <lineage>
        <taxon>Bacteria</taxon>
        <taxon>Pseudomonadati</taxon>
        <taxon>Pseudomonadota</taxon>
        <taxon>Alphaproteobacteria</taxon>
        <taxon>Rhodobacterales</taxon>
        <taxon>Paracoccaceae</taxon>
        <taxon>Flavimaricola</taxon>
    </lineage>
</organism>
<keyword evidence="1" id="KW-0812">Transmembrane</keyword>
<proteinExistence type="predicted"/>
<protein>
    <submittedName>
        <fullName evidence="2">Uncharacterized protein</fullName>
    </submittedName>
</protein>
<dbReference type="Proteomes" id="UP000201613">
    <property type="component" value="Unassembled WGS sequence"/>
</dbReference>